<organism evidence="9 10">
    <name type="scientific">Mangrovivirga halotolerans</name>
    <dbReference type="NCBI Taxonomy" id="2993936"/>
    <lineage>
        <taxon>Bacteria</taxon>
        <taxon>Pseudomonadati</taxon>
        <taxon>Bacteroidota</taxon>
        <taxon>Cytophagia</taxon>
        <taxon>Cytophagales</taxon>
        <taxon>Mangrovivirgaceae</taxon>
        <taxon>Mangrovivirga</taxon>
    </lineage>
</organism>
<sequence length="320" mass="36961">MKVTPLEIRQKTFEKKLRGYDKEEVQAFLLSLSQEWEKVIEENRELRIKLQTSEKEVEKLREVEESLFKTLKTAEDTGANVIEQANKQADLNVRESQWKAESIINEAKGKAKDYLIDAENKAKYILDDMLEELRKLEKNYSILKGYKNDLLTEIKSISNEIANKVSRIEQSGEKDIDKAIRDAKEEVRSLRPANDIIRDVLSSEGGTKNTKFKPDDSAGNPESDNEAVARKLEEERKAIEEEAERLRLEAERQKEEAEVAKKKEEELLRLKEAEERKKAEAAKLIKEQEEKKAKAEKERKSRVSSDQNDSGEGSFFDNLD</sequence>
<comment type="subcellular location">
    <subcellularLocation>
        <location evidence="1">Cytoplasm</location>
    </subcellularLocation>
</comment>
<feature type="compositionally biased region" description="Basic and acidic residues" evidence="8">
    <location>
        <begin position="286"/>
        <end position="303"/>
    </location>
</feature>
<dbReference type="Gene3D" id="1.20.5.2950">
    <property type="match status" value="1"/>
</dbReference>
<dbReference type="PANTHER" id="PTHR35794">
    <property type="entry name" value="CELL DIVISION PROTEIN DIVIVA"/>
    <property type="match status" value="1"/>
</dbReference>
<name>A0ABT3RTP0_9BACT</name>
<evidence type="ECO:0000256" key="8">
    <source>
        <dbReference type="SAM" id="MobiDB-lite"/>
    </source>
</evidence>
<evidence type="ECO:0000313" key="9">
    <source>
        <dbReference type="EMBL" id="MCX2744990.1"/>
    </source>
</evidence>
<accession>A0ABT3RTP0</accession>
<dbReference type="Gene3D" id="6.10.250.660">
    <property type="match status" value="1"/>
</dbReference>
<evidence type="ECO:0000256" key="3">
    <source>
        <dbReference type="ARBA" id="ARBA00022490"/>
    </source>
</evidence>
<keyword evidence="3" id="KW-0963">Cytoplasm</keyword>
<dbReference type="InterPro" id="IPR007793">
    <property type="entry name" value="DivIVA_fam"/>
</dbReference>
<keyword evidence="4" id="KW-0132">Cell division</keyword>
<evidence type="ECO:0000256" key="2">
    <source>
        <dbReference type="ARBA" id="ARBA00009008"/>
    </source>
</evidence>
<dbReference type="Pfam" id="PF05103">
    <property type="entry name" value="DivIVA"/>
    <property type="match status" value="1"/>
</dbReference>
<keyword evidence="6" id="KW-0131">Cell cycle</keyword>
<comment type="caution">
    <text evidence="9">The sequence shown here is derived from an EMBL/GenBank/DDBJ whole genome shotgun (WGS) entry which is preliminary data.</text>
</comment>
<evidence type="ECO:0000256" key="5">
    <source>
        <dbReference type="ARBA" id="ARBA00023054"/>
    </source>
</evidence>
<evidence type="ECO:0000256" key="1">
    <source>
        <dbReference type="ARBA" id="ARBA00004496"/>
    </source>
</evidence>
<evidence type="ECO:0000256" key="6">
    <source>
        <dbReference type="ARBA" id="ARBA00023306"/>
    </source>
</evidence>
<dbReference type="RefSeq" id="WP_266057548.1">
    <property type="nucleotide sequence ID" value="NZ_JAPFQN010000007.1"/>
</dbReference>
<feature type="coiled-coil region" evidence="7">
    <location>
        <begin position="119"/>
        <end position="146"/>
    </location>
</feature>
<keyword evidence="5 7" id="KW-0175">Coiled coil</keyword>
<evidence type="ECO:0000256" key="4">
    <source>
        <dbReference type="ARBA" id="ARBA00022618"/>
    </source>
</evidence>
<dbReference type="Proteomes" id="UP001209885">
    <property type="component" value="Unassembled WGS sequence"/>
</dbReference>
<evidence type="ECO:0000256" key="7">
    <source>
        <dbReference type="SAM" id="Coils"/>
    </source>
</evidence>
<feature type="region of interest" description="Disordered" evidence="8">
    <location>
        <begin position="198"/>
        <end position="236"/>
    </location>
</feature>
<dbReference type="PANTHER" id="PTHR35794:SF2">
    <property type="entry name" value="CELL DIVISION PROTEIN DIVIVA"/>
    <property type="match status" value="1"/>
</dbReference>
<dbReference type="InterPro" id="IPR019933">
    <property type="entry name" value="DivIVA_domain"/>
</dbReference>
<keyword evidence="10" id="KW-1185">Reference proteome</keyword>
<proteinExistence type="inferred from homology"/>
<comment type="similarity">
    <text evidence="2">Belongs to the DivIVA family.</text>
</comment>
<feature type="region of interest" description="Disordered" evidence="8">
    <location>
        <begin position="286"/>
        <end position="320"/>
    </location>
</feature>
<dbReference type="EMBL" id="JAPFQN010000007">
    <property type="protein sequence ID" value="MCX2744990.1"/>
    <property type="molecule type" value="Genomic_DNA"/>
</dbReference>
<evidence type="ECO:0000313" key="10">
    <source>
        <dbReference type="Proteomes" id="UP001209885"/>
    </source>
</evidence>
<dbReference type="NCBIfam" id="TIGR03544">
    <property type="entry name" value="DivI1A_domain"/>
    <property type="match status" value="1"/>
</dbReference>
<gene>
    <name evidence="9" type="ORF">OO013_13995</name>
</gene>
<reference evidence="9 10" key="1">
    <citation type="submission" date="2022-11" db="EMBL/GenBank/DDBJ databases">
        <title>The characterization of three novel Bacteroidetes species and genomic analysis of their roles in tidal elemental geochemical cycles.</title>
        <authorList>
            <person name="Ma K."/>
        </authorList>
    </citation>
    <scope>NUCLEOTIDE SEQUENCE [LARGE SCALE GENOMIC DNA]</scope>
    <source>
        <strain evidence="9 10">M17</strain>
    </source>
</reference>
<feature type="compositionally biased region" description="Basic and acidic residues" evidence="8">
    <location>
        <begin position="227"/>
        <end position="236"/>
    </location>
</feature>
<protein>
    <submittedName>
        <fullName evidence="9">DivIVA domain-containing protein</fullName>
    </submittedName>
</protein>